<evidence type="ECO:0000256" key="1">
    <source>
        <dbReference type="SAM" id="Phobius"/>
    </source>
</evidence>
<evidence type="ECO:0000313" key="3">
    <source>
        <dbReference type="Proteomes" id="UP000054217"/>
    </source>
</evidence>
<dbReference type="HOGENOM" id="CLU_2307182_0_0_1"/>
<feature type="transmembrane region" description="Helical" evidence="1">
    <location>
        <begin position="12"/>
        <end position="32"/>
    </location>
</feature>
<protein>
    <submittedName>
        <fullName evidence="2">Uncharacterized protein</fullName>
    </submittedName>
</protein>
<dbReference type="Proteomes" id="UP000054217">
    <property type="component" value="Unassembled WGS sequence"/>
</dbReference>
<name>A0A0C3P5S7_PISTI</name>
<dbReference type="AlphaFoldDB" id="A0A0C3P5S7"/>
<proteinExistence type="predicted"/>
<keyword evidence="1" id="KW-0472">Membrane</keyword>
<dbReference type="InParanoid" id="A0A0C3P5S7"/>
<keyword evidence="1" id="KW-0812">Transmembrane</keyword>
<keyword evidence="1" id="KW-1133">Transmembrane helix</keyword>
<keyword evidence="3" id="KW-1185">Reference proteome</keyword>
<evidence type="ECO:0000313" key="2">
    <source>
        <dbReference type="EMBL" id="KIO02841.1"/>
    </source>
</evidence>
<reference evidence="2 3" key="1">
    <citation type="submission" date="2014-04" db="EMBL/GenBank/DDBJ databases">
        <authorList>
            <consortium name="DOE Joint Genome Institute"/>
            <person name="Kuo A."/>
            <person name="Kohler A."/>
            <person name="Costa M.D."/>
            <person name="Nagy L.G."/>
            <person name="Floudas D."/>
            <person name="Copeland A."/>
            <person name="Barry K.W."/>
            <person name="Cichocki N."/>
            <person name="Veneault-Fourrey C."/>
            <person name="LaButti K."/>
            <person name="Lindquist E.A."/>
            <person name="Lipzen A."/>
            <person name="Lundell T."/>
            <person name="Morin E."/>
            <person name="Murat C."/>
            <person name="Sun H."/>
            <person name="Tunlid A."/>
            <person name="Henrissat B."/>
            <person name="Grigoriev I.V."/>
            <person name="Hibbett D.S."/>
            <person name="Martin F."/>
            <person name="Nordberg H.P."/>
            <person name="Cantor M.N."/>
            <person name="Hua S.X."/>
        </authorList>
    </citation>
    <scope>NUCLEOTIDE SEQUENCE [LARGE SCALE GENOMIC DNA]</scope>
    <source>
        <strain evidence="2 3">Marx 270</strain>
    </source>
</reference>
<gene>
    <name evidence="2" type="ORF">M404DRAFT_647501</name>
</gene>
<reference evidence="3" key="2">
    <citation type="submission" date="2015-01" db="EMBL/GenBank/DDBJ databases">
        <title>Evolutionary Origins and Diversification of the Mycorrhizal Mutualists.</title>
        <authorList>
            <consortium name="DOE Joint Genome Institute"/>
            <consortium name="Mycorrhizal Genomics Consortium"/>
            <person name="Kohler A."/>
            <person name="Kuo A."/>
            <person name="Nagy L.G."/>
            <person name="Floudas D."/>
            <person name="Copeland A."/>
            <person name="Barry K.W."/>
            <person name="Cichocki N."/>
            <person name="Veneault-Fourrey C."/>
            <person name="LaButti K."/>
            <person name="Lindquist E.A."/>
            <person name="Lipzen A."/>
            <person name="Lundell T."/>
            <person name="Morin E."/>
            <person name="Murat C."/>
            <person name="Riley R."/>
            <person name="Ohm R."/>
            <person name="Sun H."/>
            <person name="Tunlid A."/>
            <person name="Henrissat B."/>
            <person name="Grigoriev I.V."/>
            <person name="Hibbett D.S."/>
            <person name="Martin F."/>
        </authorList>
    </citation>
    <scope>NUCLEOTIDE SEQUENCE [LARGE SCALE GENOMIC DNA]</scope>
    <source>
        <strain evidence="3">Marx 270</strain>
    </source>
</reference>
<organism evidence="2 3">
    <name type="scientific">Pisolithus tinctorius Marx 270</name>
    <dbReference type="NCBI Taxonomy" id="870435"/>
    <lineage>
        <taxon>Eukaryota</taxon>
        <taxon>Fungi</taxon>
        <taxon>Dikarya</taxon>
        <taxon>Basidiomycota</taxon>
        <taxon>Agaricomycotina</taxon>
        <taxon>Agaricomycetes</taxon>
        <taxon>Agaricomycetidae</taxon>
        <taxon>Boletales</taxon>
        <taxon>Sclerodermatineae</taxon>
        <taxon>Pisolithaceae</taxon>
        <taxon>Pisolithus</taxon>
    </lineage>
</organism>
<dbReference type="EMBL" id="KN831980">
    <property type="protein sequence ID" value="KIO02841.1"/>
    <property type="molecule type" value="Genomic_DNA"/>
</dbReference>
<accession>A0A0C3P5S7</accession>
<sequence length="100" mass="11164">MALGAEGSFHGGIIGVISTGFPTDGTLIWIALKVSRWRRSYIPQHQQRPDRPLRCRRGFGACTGALWRNSALDGAYPRRNAYLCSTPWLPSRNSKAVYQT</sequence>